<dbReference type="Proteomes" id="UP000249782">
    <property type="component" value="Unassembled WGS sequence"/>
</dbReference>
<dbReference type="RefSeq" id="WP_112093514.1">
    <property type="nucleotide sequence ID" value="NZ_QLOE01000002.1"/>
</dbReference>
<protein>
    <submittedName>
        <fullName evidence="1">Uncharacterized protein</fullName>
    </submittedName>
</protein>
<reference evidence="1 2" key="1">
    <citation type="submission" date="2018-06" db="EMBL/GenBank/DDBJ databases">
        <title>Draft genome sequence of hyperthermophilic methanogen Methanothermobacter tenebrarum sp. MCM-B 1447.</title>
        <authorList>
            <person name="Pore S.D."/>
            <person name="Dagar S."/>
            <person name="Dhakephalkar P.K."/>
        </authorList>
    </citation>
    <scope>NUCLEOTIDE SEQUENCE [LARGE SCALE GENOMIC DNA]</scope>
    <source>
        <strain evidence="1 2">MCM B 1447</strain>
    </source>
</reference>
<organism evidence="1 2">
    <name type="scientific">Methanothermobacter tenebrarum</name>
    <dbReference type="NCBI Taxonomy" id="680118"/>
    <lineage>
        <taxon>Archaea</taxon>
        <taxon>Methanobacteriati</taxon>
        <taxon>Methanobacteriota</taxon>
        <taxon>Methanomada group</taxon>
        <taxon>Methanobacteria</taxon>
        <taxon>Methanobacteriales</taxon>
        <taxon>Methanobacteriaceae</taxon>
        <taxon>Methanothermobacter</taxon>
    </lineage>
</organism>
<sequence>MIKETIQEFKSRCVESYQKLLKSLDEKYCWRCPQRVTRDRIGCREADAWIRMKEALDDTIKSYILKERGEEFLHRILQRIHERGFEAKIFIMKKPELNGFIVVREKSSGFKKGENVIINDKILKVEDVKKGYIIKTAEGSYPSYKIRGILLDTINEKHPLYDYFKKIIP</sequence>
<dbReference type="AlphaFoldDB" id="A0A328PE59"/>
<dbReference type="OrthoDB" id="70556at2157"/>
<name>A0A328PE59_9EURY</name>
<accession>A0A328PE59</accession>
<evidence type="ECO:0000313" key="2">
    <source>
        <dbReference type="Proteomes" id="UP000249782"/>
    </source>
</evidence>
<gene>
    <name evidence="1" type="ORF">DPC56_02675</name>
</gene>
<keyword evidence="2" id="KW-1185">Reference proteome</keyword>
<dbReference type="EMBL" id="QLOE01000002">
    <property type="protein sequence ID" value="RAO79683.1"/>
    <property type="molecule type" value="Genomic_DNA"/>
</dbReference>
<proteinExistence type="predicted"/>
<evidence type="ECO:0000313" key="1">
    <source>
        <dbReference type="EMBL" id="RAO79683.1"/>
    </source>
</evidence>
<comment type="caution">
    <text evidence="1">The sequence shown here is derived from an EMBL/GenBank/DDBJ whole genome shotgun (WGS) entry which is preliminary data.</text>
</comment>